<feature type="region of interest" description="Disordered" evidence="1">
    <location>
        <begin position="1"/>
        <end position="33"/>
    </location>
</feature>
<evidence type="ECO:0000313" key="3">
    <source>
        <dbReference type="Proteomes" id="UP001066276"/>
    </source>
</evidence>
<proteinExistence type="predicted"/>
<evidence type="ECO:0000313" key="2">
    <source>
        <dbReference type="EMBL" id="KAJ1200530.1"/>
    </source>
</evidence>
<feature type="compositionally biased region" description="Polar residues" evidence="1">
    <location>
        <begin position="7"/>
        <end position="24"/>
    </location>
</feature>
<evidence type="ECO:0000256" key="1">
    <source>
        <dbReference type="SAM" id="MobiDB-lite"/>
    </source>
</evidence>
<sequence length="204" mass="23382">MKPAGANSDQGLLDTTASSFSLSDQSRDTDLDEEIPLTDSDIEGSSVASIWASNHLTCRRKSLEQTGVRHKLRAELRGDPPNPQEACEMQWDYTGTQQAFLKVEMAGNTSMPPPMDGPAETPLLDLIYRTMVHNHEQVQMESRKENWQIDSYNYPSKKWLNPARTLARVLPQWRLVLRSWRLKSEQQQLRRRLKGNRFRTSNGN</sequence>
<protein>
    <submittedName>
        <fullName evidence="2">Uncharacterized protein</fullName>
    </submittedName>
</protein>
<comment type="caution">
    <text evidence="2">The sequence shown here is derived from an EMBL/GenBank/DDBJ whole genome shotgun (WGS) entry which is preliminary data.</text>
</comment>
<accession>A0AAV7VJ19</accession>
<gene>
    <name evidence="2" type="ORF">NDU88_004353</name>
</gene>
<dbReference type="AlphaFoldDB" id="A0AAV7VJ19"/>
<dbReference type="Proteomes" id="UP001066276">
    <property type="component" value="Chromosome 2_1"/>
</dbReference>
<dbReference type="EMBL" id="JANPWB010000003">
    <property type="protein sequence ID" value="KAJ1200530.1"/>
    <property type="molecule type" value="Genomic_DNA"/>
</dbReference>
<reference evidence="2" key="1">
    <citation type="journal article" date="2022" name="bioRxiv">
        <title>Sequencing and chromosome-scale assembly of the giantPleurodeles waltlgenome.</title>
        <authorList>
            <person name="Brown T."/>
            <person name="Elewa A."/>
            <person name="Iarovenko S."/>
            <person name="Subramanian E."/>
            <person name="Araus A.J."/>
            <person name="Petzold A."/>
            <person name="Susuki M."/>
            <person name="Suzuki K.-i.T."/>
            <person name="Hayashi T."/>
            <person name="Toyoda A."/>
            <person name="Oliveira C."/>
            <person name="Osipova E."/>
            <person name="Leigh N.D."/>
            <person name="Simon A."/>
            <person name="Yun M.H."/>
        </authorList>
    </citation>
    <scope>NUCLEOTIDE SEQUENCE</scope>
    <source>
        <strain evidence="2">20211129_DDA</strain>
        <tissue evidence="2">Liver</tissue>
    </source>
</reference>
<name>A0AAV7VJ19_PLEWA</name>
<organism evidence="2 3">
    <name type="scientific">Pleurodeles waltl</name>
    <name type="common">Iberian ribbed newt</name>
    <dbReference type="NCBI Taxonomy" id="8319"/>
    <lineage>
        <taxon>Eukaryota</taxon>
        <taxon>Metazoa</taxon>
        <taxon>Chordata</taxon>
        <taxon>Craniata</taxon>
        <taxon>Vertebrata</taxon>
        <taxon>Euteleostomi</taxon>
        <taxon>Amphibia</taxon>
        <taxon>Batrachia</taxon>
        <taxon>Caudata</taxon>
        <taxon>Salamandroidea</taxon>
        <taxon>Salamandridae</taxon>
        <taxon>Pleurodelinae</taxon>
        <taxon>Pleurodeles</taxon>
    </lineage>
</organism>
<keyword evidence="3" id="KW-1185">Reference proteome</keyword>